<proteinExistence type="predicted"/>
<dbReference type="Pfam" id="PF05050">
    <property type="entry name" value="Methyltransf_21"/>
    <property type="match status" value="1"/>
</dbReference>
<dbReference type="NCBIfam" id="TIGR01444">
    <property type="entry name" value="fkbM_fam"/>
    <property type="match status" value="1"/>
</dbReference>
<dbReference type="AlphaFoldDB" id="A0A1Y0EF72"/>
<dbReference type="STRING" id="1122181.GCA_000382265_01356"/>
<dbReference type="GO" id="GO:0032259">
    <property type="term" value="P:methylation"/>
    <property type="evidence" value="ECO:0007669"/>
    <property type="project" value="UniProtKB-KW"/>
</dbReference>
<name>A0A1Y0EF72_9RHOB</name>
<dbReference type="InterPro" id="IPR053188">
    <property type="entry name" value="FkbM_Methyltransferase"/>
</dbReference>
<dbReference type="KEGG" id="lvs:LOKVESSMR4R_02795"/>
<dbReference type="EMBL" id="CP021431">
    <property type="protein sequence ID" value="ARU02089.1"/>
    <property type="molecule type" value="Genomic_DNA"/>
</dbReference>
<keyword evidence="2" id="KW-0808">Transferase</keyword>
<protein>
    <submittedName>
        <fullName evidence="2">Methyltransferase FkbM domain protein</fullName>
    </submittedName>
</protein>
<dbReference type="InterPro" id="IPR029063">
    <property type="entry name" value="SAM-dependent_MTases_sf"/>
</dbReference>
<keyword evidence="3" id="KW-1185">Reference proteome</keyword>
<feature type="domain" description="Methyltransferase FkbM" evidence="1">
    <location>
        <begin position="93"/>
        <end position="234"/>
    </location>
</feature>
<dbReference type="Gene3D" id="3.40.50.150">
    <property type="entry name" value="Vaccinia Virus protein VP39"/>
    <property type="match status" value="1"/>
</dbReference>
<dbReference type="PANTHER" id="PTHR36973:SF4">
    <property type="entry name" value="NODULATION PROTEIN"/>
    <property type="match status" value="1"/>
</dbReference>
<evidence type="ECO:0000313" key="2">
    <source>
        <dbReference type="EMBL" id="ARU02089.1"/>
    </source>
</evidence>
<evidence type="ECO:0000313" key="3">
    <source>
        <dbReference type="Proteomes" id="UP000195273"/>
    </source>
</evidence>
<organism evidence="2 3">
    <name type="scientific">Yoonia vestfoldensis</name>
    <dbReference type="NCBI Taxonomy" id="245188"/>
    <lineage>
        <taxon>Bacteria</taxon>
        <taxon>Pseudomonadati</taxon>
        <taxon>Pseudomonadota</taxon>
        <taxon>Alphaproteobacteria</taxon>
        <taxon>Rhodobacterales</taxon>
        <taxon>Paracoccaceae</taxon>
        <taxon>Yoonia</taxon>
    </lineage>
</organism>
<accession>A0A1Y0EF72</accession>
<dbReference type="OrthoDB" id="292760at2"/>
<dbReference type="SUPFAM" id="SSF53335">
    <property type="entry name" value="S-adenosyl-L-methionine-dependent methyltransferases"/>
    <property type="match status" value="1"/>
</dbReference>
<dbReference type="PANTHER" id="PTHR36973">
    <property type="entry name" value="SLL1456 PROTEIN-RELATED"/>
    <property type="match status" value="1"/>
</dbReference>
<keyword evidence="2" id="KW-0489">Methyltransferase</keyword>
<sequence>MSRADPFAFFRALNAIGLEFVPTESAKTTTLHKRPRPLLRQLERQGITIETAKPSAQALQAFDFQVATVFDVGVDAGTPLIYDAFPDAKFVLIDPIQESRDRVSHWQQKIDFDFIVCGVGAKPGQMEITIPMRPGRTNLARSSLAGFTDANASMFTQFEKRDVDIRTLDDIAQDYQGPYGLKIDTEGFEREVIRGAHKMLTQCEFVIAEVSIKRRFTNGYRFSEFIADMGERGFEPIDFLRPLRPDAVDCDVLFAKYDSPRFDF</sequence>
<evidence type="ECO:0000259" key="1">
    <source>
        <dbReference type="Pfam" id="PF05050"/>
    </source>
</evidence>
<dbReference type="RefSeq" id="WP_157898230.1">
    <property type="nucleotide sequence ID" value="NZ_CP021431.1"/>
</dbReference>
<dbReference type="InterPro" id="IPR006342">
    <property type="entry name" value="FkbM_mtfrase"/>
</dbReference>
<reference evidence="2 3" key="1">
    <citation type="submission" date="2017-05" db="EMBL/GenBank/DDBJ databases">
        <title>Genome Sequence of Loktanella vestfoldensis Strain SMR4r Isolated from a Culture of the Diatom Skeletonema marinoi.</title>
        <authorList>
            <person name="Topel M."/>
            <person name="Pinder M.I.M."/>
            <person name="Johansson O.N."/>
            <person name="Kourtchenko O."/>
            <person name="Godhe A."/>
            <person name="Clarke A.K."/>
        </authorList>
    </citation>
    <scope>NUCLEOTIDE SEQUENCE [LARGE SCALE GENOMIC DNA]</scope>
    <source>
        <strain evidence="2 3">SMR4r</strain>
    </source>
</reference>
<dbReference type="Proteomes" id="UP000195273">
    <property type="component" value="Chromosome"/>
</dbReference>
<gene>
    <name evidence="2" type="ORF">LOKVESSMR4R_02795</name>
</gene>
<dbReference type="GO" id="GO:0008171">
    <property type="term" value="F:O-methyltransferase activity"/>
    <property type="evidence" value="ECO:0007669"/>
    <property type="project" value="TreeGrafter"/>
</dbReference>